<keyword evidence="2" id="KW-1185">Reference proteome</keyword>
<comment type="caution">
    <text evidence="1">The sequence shown here is derived from an EMBL/GenBank/DDBJ whole genome shotgun (WGS) entry which is preliminary data.</text>
</comment>
<evidence type="ECO:0000313" key="1">
    <source>
        <dbReference type="EMBL" id="KAL0928785.1"/>
    </source>
</evidence>
<protein>
    <submittedName>
        <fullName evidence="1">Uncharacterized protein</fullName>
    </submittedName>
</protein>
<gene>
    <name evidence="1" type="ORF">M5K25_000707</name>
</gene>
<dbReference type="EMBL" id="JANQDX010000001">
    <property type="protein sequence ID" value="KAL0928785.1"/>
    <property type="molecule type" value="Genomic_DNA"/>
</dbReference>
<reference evidence="1 2" key="1">
    <citation type="journal article" date="2024" name="Plant Biotechnol. J.">
        <title>Dendrobium thyrsiflorum genome and its molecular insights into genes involved in important horticultural traits.</title>
        <authorList>
            <person name="Chen B."/>
            <person name="Wang J.Y."/>
            <person name="Zheng P.J."/>
            <person name="Li K.L."/>
            <person name="Liang Y.M."/>
            <person name="Chen X.F."/>
            <person name="Zhang C."/>
            <person name="Zhao X."/>
            <person name="He X."/>
            <person name="Zhang G.Q."/>
            <person name="Liu Z.J."/>
            <person name="Xu Q."/>
        </authorList>
    </citation>
    <scope>NUCLEOTIDE SEQUENCE [LARGE SCALE GENOMIC DNA]</scope>
    <source>
        <strain evidence="1">GZMU011</strain>
    </source>
</reference>
<dbReference type="AlphaFoldDB" id="A0ABD0VUY6"/>
<evidence type="ECO:0000313" key="2">
    <source>
        <dbReference type="Proteomes" id="UP001552299"/>
    </source>
</evidence>
<dbReference type="Proteomes" id="UP001552299">
    <property type="component" value="Unassembled WGS sequence"/>
</dbReference>
<organism evidence="1 2">
    <name type="scientific">Dendrobium thyrsiflorum</name>
    <name type="common">Pinecone-like raceme dendrobium</name>
    <name type="synonym">Orchid</name>
    <dbReference type="NCBI Taxonomy" id="117978"/>
    <lineage>
        <taxon>Eukaryota</taxon>
        <taxon>Viridiplantae</taxon>
        <taxon>Streptophyta</taxon>
        <taxon>Embryophyta</taxon>
        <taxon>Tracheophyta</taxon>
        <taxon>Spermatophyta</taxon>
        <taxon>Magnoliopsida</taxon>
        <taxon>Liliopsida</taxon>
        <taxon>Asparagales</taxon>
        <taxon>Orchidaceae</taxon>
        <taxon>Epidendroideae</taxon>
        <taxon>Malaxideae</taxon>
        <taxon>Dendrobiinae</taxon>
        <taxon>Dendrobium</taxon>
    </lineage>
</organism>
<sequence>MQLEIYLSDFGRRSQLSSSCWFNSKQKAEAFSPASMDEINTTVLSGFPAQTHLYRRMRAMGVGKNANSVSGILSRSLLEKFEVIGLWFSTITGRVRKDVDCGSLPSPEGTNLDRPGRCWQESEYEFIIVQDRLDDQFVVFELIVQDDVRSSRTIWTGQNLKNQFWTVLQVGKGVVLCLCQKVGRKNGSLPEEEVAFAGRLEGTAVLCRRKRVLCHHRGVVCLEGSFEKKKTALVSKDHVLCLLQEEEKGVQVLCLLQEEEKGVKVLYLTGLTDIKSFSTKRKKNVALAYLITYILEKKYNLLSEHPPDILPVYFSDASFRTLFSMGEGEGDEDEEGEGGEEATATPSQALDLMFYTFVESLAEVRSHRTVVLCHHQKGEKGRELWFSAITGRVRKDVIVVLCHHQEGEKGCWYSAITRRYTFVESLAEVRSHQTVVLCHHQKGEKGRELWFSAITGRVRKDVIVVLCHHQEGEKGCWYSVITRRV</sequence>
<accession>A0ABD0VUY6</accession>
<name>A0ABD0VUY6_DENTH</name>
<proteinExistence type="predicted"/>